<dbReference type="Gene3D" id="1.20.120.1920">
    <property type="entry name" value="UBAP1 SOUBA domain"/>
    <property type="match status" value="1"/>
</dbReference>
<dbReference type="CDD" id="cd14270">
    <property type="entry name" value="UBA"/>
    <property type="match status" value="1"/>
</dbReference>
<evidence type="ECO:0000313" key="2">
    <source>
        <dbReference type="EMBL" id="KAK9815925.1"/>
    </source>
</evidence>
<gene>
    <name evidence="2" type="ORF">WJX72_012058</name>
</gene>
<dbReference type="GO" id="GO:0043130">
    <property type="term" value="F:ubiquitin binding"/>
    <property type="evidence" value="ECO:0007669"/>
    <property type="project" value="InterPro"/>
</dbReference>
<dbReference type="InterPro" id="IPR038870">
    <property type="entry name" value="UBAP1"/>
</dbReference>
<organism evidence="2 3">
    <name type="scientific">[Myrmecia] bisecta</name>
    <dbReference type="NCBI Taxonomy" id="41462"/>
    <lineage>
        <taxon>Eukaryota</taxon>
        <taxon>Viridiplantae</taxon>
        <taxon>Chlorophyta</taxon>
        <taxon>core chlorophytes</taxon>
        <taxon>Trebouxiophyceae</taxon>
        <taxon>Trebouxiales</taxon>
        <taxon>Trebouxiaceae</taxon>
        <taxon>Myrmecia</taxon>
    </lineage>
</organism>
<keyword evidence="3" id="KW-1185">Reference proteome</keyword>
<dbReference type="Proteomes" id="UP001489004">
    <property type="component" value="Unassembled WGS sequence"/>
</dbReference>
<dbReference type="PANTHER" id="PTHR15960">
    <property type="entry name" value="LD44032P"/>
    <property type="match status" value="1"/>
</dbReference>
<proteinExistence type="predicted"/>
<accession>A0AAW1Q1B4</accession>
<feature type="compositionally biased region" description="Polar residues" evidence="1">
    <location>
        <begin position="40"/>
        <end position="58"/>
    </location>
</feature>
<name>A0AAW1Q1B4_9CHLO</name>
<dbReference type="GO" id="GO:0043162">
    <property type="term" value="P:ubiquitin-dependent protein catabolic process via the multivesicular body sorting pathway"/>
    <property type="evidence" value="ECO:0007669"/>
    <property type="project" value="InterPro"/>
</dbReference>
<protein>
    <recommendedName>
        <fullName evidence="4">UBA domain-containing protein</fullName>
    </recommendedName>
</protein>
<sequence length="207" mass="22277">MYPTIQNAGPLQSNSSTSTSHYYPAVGQLPGSRPLPPVSTAGSLYGTSNGPAQPGSPQNFSLLRVQIADQYRTNPPVMINPGLEDIPRTQFVYSFDFEKKLTAEQEESRRAASSAAASTSTAKAIDDPFSLLLERYTQMGYSREEVAMALAAQGDDKEDQAKVVDFCKAYRELRSMGFNCELAVGALLEHKNDLPAATEACISAAAS</sequence>
<evidence type="ECO:0000313" key="3">
    <source>
        <dbReference type="Proteomes" id="UP001489004"/>
    </source>
</evidence>
<evidence type="ECO:0000256" key="1">
    <source>
        <dbReference type="SAM" id="MobiDB-lite"/>
    </source>
</evidence>
<comment type="caution">
    <text evidence="2">The sequence shown here is derived from an EMBL/GenBank/DDBJ whole genome shotgun (WGS) entry which is preliminary data.</text>
</comment>
<dbReference type="AlphaFoldDB" id="A0AAW1Q1B4"/>
<dbReference type="EMBL" id="JALJOR010000006">
    <property type="protein sequence ID" value="KAK9815925.1"/>
    <property type="molecule type" value="Genomic_DNA"/>
</dbReference>
<dbReference type="InterPro" id="IPR042575">
    <property type="entry name" value="UBAP1_C"/>
</dbReference>
<dbReference type="GO" id="GO:0000813">
    <property type="term" value="C:ESCRT I complex"/>
    <property type="evidence" value="ECO:0007669"/>
    <property type="project" value="InterPro"/>
</dbReference>
<reference evidence="2 3" key="1">
    <citation type="journal article" date="2024" name="Nat. Commun.">
        <title>Phylogenomics reveals the evolutionary origins of lichenization in chlorophyte algae.</title>
        <authorList>
            <person name="Puginier C."/>
            <person name="Libourel C."/>
            <person name="Otte J."/>
            <person name="Skaloud P."/>
            <person name="Haon M."/>
            <person name="Grisel S."/>
            <person name="Petersen M."/>
            <person name="Berrin J.G."/>
            <person name="Delaux P.M."/>
            <person name="Dal Grande F."/>
            <person name="Keller J."/>
        </authorList>
    </citation>
    <scope>NUCLEOTIDE SEQUENCE [LARGE SCALE GENOMIC DNA]</scope>
    <source>
        <strain evidence="2 3">SAG 2043</strain>
    </source>
</reference>
<feature type="region of interest" description="Disordered" evidence="1">
    <location>
        <begin position="1"/>
        <end position="58"/>
    </location>
</feature>
<feature type="compositionally biased region" description="Polar residues" evidence="1">
    <location>
        <begin position="1"/>
        <end position="21"/>
    </location>
</feature>
<evidence type="ECO:0008006" key="4">
    <source>
        <dbReference type="Google" id="ProtNLM"/>
    </source>
</evidence>
<dbReference type="PANTHER" id="PTHR15960:SF5">
    <property type="entry name" value="LD44032P"/>
    <property type="match status" value="1"/>
</dbReference>